<feature type="domain" description="Gliding motility protein SprA N-terminal" evidence="2">
    <location>
        <begin position="36"/>
        <end position="443"/>
    </location>
</feature>
<name>A0ABP3XQA4_9FLAO</name>
<dbReference type="Proteomes" id="UP001500507">
    <property type="component" value="Unassembled WGS sequence"/>
</dbReference>
<feature type="region of interest" description="Disordered" evidence="1">
    <location>
        <begin position="1907"/>
        <end position="1953"/>
    </location>
</feature>
<evidence type="ECO:0000259" key="2">
    <source>
        <dbReference type="Pfam" id="PF14349"/>
    </source>
</evidence>
<keyword evidence="4" id="KW-1185">Reference proteome</keyword>
<protein>
    <submittedName>
        <fullName evidence="3">Cell surface protein SprA</fullName>
    </submittedName>
</protein>
<organism evidence="3 4">
    <name type="scientific">Gangjinia marincola</name>
    <dbReference type="NCBI Taxonomy" id="578463"/>
    <lineage>
        <taxon>Bacteria</taxon>
        <taxon>Pseudomonadati</taxon>
        <taxon>Bacteroidota</taxon>
        <taxon>Flavobacteriia</taxon>
        <taxon>Flavobacteriales</taxon>
        <taxon>Flavobacteriaceae</taxon>
        <taxon>Gangjinia</taxon>
    </lineage>
</organism>
<dbReference type="Pfam" id="PF14349">
    <property type="entry name" value="SprA_N"/>
    <property type="match status" value="2"/>
</dbReference>
<sequence>MWVQTGISQVTKPQDSTQTRFKLGKIELPDPTSIQYKYTYDPILDRYIYQQTLGEFNISYPLILTPTEYQNLLLKEQMRDYFKTKFDAVSGQKEGAEEERKNLLPVFYVKSGLFESIFGGKEIEVIPTGQVAMDLGVLFTRQDNPSFSPRNRSNFTFDFDQRIGLSLLGTVGTRLQVTANYDTEATFSFQDQIKLEYTPTEDDIIQKIEAGNVNMPLNSSLIQGAQALFGLKTQLQFGRTTITGVFAEQNSQRQSVNVEGGATIQNFERFILDYDEDRHFFLSHYFRDVYDRALENYPFINSNVQITRLEVWVTNRTTNPQTLLDARNIVAIQDLGEADPSNIGVLLDANGNLQTNNPNLPSGFVNASSSAFPSNSNNDFNPFGITGPEQSVLTQSIRDIAFVNNTGFGAAQGAVEEGVDYGILENARQLGPNEYRLNTQLGYISLNQRLVNDEILGVAFQYTVNGRVYQVGEFANDGVDAQGINGDLEPNDGDDDPQLINQSLIVKMLKSPLVLVNEPRWDLMMKNIYNLGASGLEQDGFRLNVLYTDPQPLNYLENIPEPDPTAGDVRDQALLRVFNLDNLNATNDPINGGDGFFDFVPGLTIDPQNGNMIFTSVEPFGEYLFNQLGPENGSPGNYNDPNTYNEFQQEYVYREMYETTKIDAENQAADKNKFQIKGRYKSSQINGIPLGAFNVPPGSVTVTAGGRVLQEGVDYTVNYQAGVVQILDQSLLASNTPVQVSTENNALFGQQTKRFTGIDIQHQINEDFIVGGTFLSLNERPITQKSNVGVEPINNSIFGVNLNYATEVPFLTRLVNKLPNIDTDVESNFSLRGEFAYLLPGSPDADDFRGETTSYVDDFEASQTSISMLSPLSWELSSPPLNFGGEITGDISSNNKRARLAWYNIDPIFYSNQRPDGISDEDLSRYDARRVFIDEIFPVTDIVAGQTQAIFSLDLAYFPQEKGQYNYDTNNTFSTDPRENFGGITRQINTTNFEQSNVEFIEFWVMDPFLYDDNTAAGNDGKIVFNLGNISEDVLPDGRKQFENGLPDDGSDEDTIETIFGKVPTSQSLVYAFDTEGAARTNQDVGFDGIDDATELDRFGPNGNPEDPANDNYAFYLAESGGIVDRYKRYNNTQGNSPTEVTQTNRGSTTVPTVEDVNRDNTMNTINSYFEYEVPIYPGITPEDNTGFVSAVIDKTAPGDGIVLANGQELPVRWIQYRVPLRSPLRNSIGGISDLRSIRFIRMFLTGFQQDLVLRFGTLDLVRGDYRRYTEAIVPDGSDPDVVTQTTFEVEAVSEEVTPGYRTPPGIVREEVINNNTRIREDEQSLAINIKDLQPDDSRAVIKNFQVDMRQYERLEMFLHAESFEGLDQTADALEDNEMVAFIRMGIDFTENFYQIELPLEVSPQTSTNPSAREMWPEANEMSVPLELLQQIKSIAIADGTIPTDLVFYNRNAEVVTNDIPGELRVGIKGNPSFGNIRVIMLGVKNANDPGENDISGNVWFNELRLVGLENEGGWASVVSMDTNLADFATISATGRMSTIGFGSLEQGPNQRSLEDVQQYDVVTSVNAGQLLPKKWGINIPLSYNRGEELITPKFDPIFLDLELENRIDAAPDVAPVNPPDGSNIQTKDEILEQAENYTRRQNVSLIGLRKDRVNPEDKARIYDIENFVFSASYSQQDHRDFEIEEALDQNVNVGATYGHNFKPITIEPLQKVADSISPSKYLDIIRDFNVNLLPTSISASSNILRDYNERQFRSITGGVTLPLLQQRNYLFDWQYAIDYKVFQSLNVNFTASNNRIVRNFINEENEPRPEIGIWDGFFDVGEPNQHYQNLQANYELPLSKIPALSFLKATYSYTGSFQWQRGSEILDDLEGIPDLGNTIQNSNQHQINASLDFNRLYKYAGLEKKRANRRSSNRNVKKQGVRDGDGNKPGTLTGADDKTAQDNKPTARVGLSGGDKARNTFISILTAVKKLQVSYEESQGTFVPGYLQDIGFVGTLKPSLGFTFGSQADIRNEAARRGWLTLYDQFNEQYTEVENRNLNLQATVDLLPGLKIDVNGNRLYNESYTENYKVLDSGEYQSLTPNTFGTFSISSNLIRTAFSQSNAENSAPFEDFRENRREIAFRLAQEAGIDTGNPDNLDDDGFPLGFGQTSQRVLLPAFVAAYSGSDASNVSLGATRDVPLPNWDIKYTGFMRKKWFKKRFKRFSLQHGYRSTYSINQFQTNLDFNRRAPFAESNKDQNGNFKNRVLYSAINLTEQFSPLLRIDMEMKNSVNILAEMRKDRALSLSFDNNLLTEIQGNEYILGLGYRIKDLKINTRFGGKKRILSSDLRMTADVSLRQNETIVRYLDLEDSQTTAGQDLWSINLGAQYALTTNLEALFYYDHTFSSYAISTAFPQTTIRGGFTLIYNFGN</sequence>
<evidence type="ECO:0000313" key="3">
    <source>
        <dbReference type="EMBL" id="GAA0871483.1"/>
    </source>
</evidence>
<proteinExistence type="predicted"/>
<comment type="caution">
    <text evidence="3">The sequence shown here is derived from an EMBL/GenBank/DDBJ whole genome shotgun (WGS) entry which is preliminary data.</text>
</comment>
<evidence type="ECO:0000256" key="1">
    <source>
        <dbReference type="SAM" id="MobiDB-lite"/>
    </source>
</evidence>
<dbReference type="EMBL" id="BAAAFG010000002">
    <property type="protein sequence ID" value="GAA0871483.1"/>
    <property type="molecule type" value="Genomic_DNA"/>
</dbReference>
<dbReference type="InterPro" id="IPR026377">
    <property type="entry name" value="Cell_surface_SprA"/>
</dbReference>
<accession>A0ABP3XQA4</accession>
<feature type="compositionally biased region" description="Basic residues" evidence="1">
    <location>
        <begin position="1907"/>
        <end position="1920"/>
    </location>
</feature>
<dbReference type="InterPro" id="IPR025684">
    <property type="entry name" value="SprA_N_dom"/>
</dbReference>
<evidence type="ECO:0000313" key="4">
    <source>
        <dbReference type="Proteomes" id="UP001500507"/>
    </source>
</evidence>
<dbReference type="NCBIfam" id="TIGR04189">
    <property type="entry name" value="surface_SprA"/>
    <property type="match status" value="1"/>
</dbReference>
<reference evidence="4" key="1">
    <citation type="journal article" date="2019" name="Int. J. Syst. Evol. Microbiol.">
        <title>The Global Catalogue of Microorganisms (GCM) 10K type strain sequencing project: providing services to taxonomists for standard genome sequencing and annotation.</title>
        <authorList>
            <consortium name="The Broad Institute Genomics Platform"/>
            <consortium name="The Broad Institute Genome Sequencing Center for Infectious Disease"/>
            <person name="Wu L."/>
            <person name="Ma J."/>
        </authorList>
    </citation>
    <scope>NUCLEOTIDE SEQUENCE [LARGE SCALE GENOMIC DNA]</scope>
    <source>
        <strain evidence="4">JCM 16082</strain>
    </source>
</reference>
<gene>
    <name evidence="3" type="primary">sprA</name>
    <name evidence="3" type="ORF">GCM10009117_06290</name>
</gene>
<feature type="domain" description="Gliding motility protein SprA N-terminal" evidence="2">
    <location>
        <begin position="1106"/>
        <end position="1607"/>
    </location>
</feature>